<dbReference type="EMBL" id="LKMD01000100">
    <property type="protein sequence ID" value="PIB00559.1"/>
    <property type="molecule type" value="Genomic_DNA"/>
</dbReference>
<evidence type="ECO:0000256" key="2">
    <source>
        <dbReference type="PROSITE-ProRule" id="PRU00023"/>
    </source>
</evidence>
<evidence type="ECO:0000313" key="6">
    <source>
        <dbReference type="EMBL" id="WPA95691.1"/>
    </source>
</evidence>
<dbReference type="InterPro" id="IPR027417">
    <property type="entry name" value="P-loop_NTPase"/>
</dbReference>
<evidence type="ECO:0000313" key="5">
    <source>
        <dbReference type="EMBL" id="PIB00559.1"/>
    </source>
</evidence>
<dbReference type="Proteomes" id="UP000230605">
    <property type="component" value="Chromosome 1"/>
</dbReference>
<dbReference type="SUPFAM" id="SSF52540">
    <property type="entry name" value="P-loop containing nucleoside triphosphate hydrolases"/>
    <property type="match status" value="1"/>
</dbReference>
<feature type="domain" description="Heterokaryon incompatibility" evidence="3">
    <location>
        <begin position="22"/>
        <end position="149"/>
    </location>
</feature>
<feature type="repeat" description="ANK" evidence="2">
    <location>
        <begin position="782"/>
        <end position="808"/>
    </location>
</feature>
<dbReference type="Proteomes" id="UP001302367">
    <property type="component" value="Chromosome 1"/>
</dbReference>
<keyword evidence="1" id="KW-0677">Repeat</keyword>
<dbReference type="PROSITE" id="PS50088">
    <property type="entry name" value="ANK_REPEAT"/>
    <property type="match status" value="1"/>
</dbReference>
<dbReference type="PROSITE" id="PS50297">
    <property type="entry name" value="ANK_REP_REGION"/>
    <property type="match status" value="1"/>
</dbReference>
<evidence type="ECO:0000259" key="3">
    <source>
        <dbReference type="Pfam" id="PF06985"/>
    </source>
</evidence>
<dbReference type="InterPro" id="IPR002110">
    <property type="entry name" value="Ankyrin_rpt"/>
</dbReference>
<keyword evidence="2" id="KW-0040">ANK repeat</keyword>
<evidence type="ECO:0000313" key="7">
    <source>
        <dbReference type="Proteomes" id="UP000230605"/>
    </source>
</evidence>
<dbReference type="Pfam" id="PF24883">
    <property type="entry name" value="NPHP3_N"/>
    <property type="match status" value="1"/>
</dbReference>
<protein>
    <submittedName>
        <fullName evidence="5">Vegetative incompatibility protein HET-E-1</fullName>
    </submittedName>
</protein>
<organism evidence="5 7">
    <name type="scientific">Cercospora beticola</name>
    <name type="common">Sugarbeet leaf spot fungus</name>
    <dbReference type="NCBI Taxonomy" id="122368"/>
    <lineage>
        <taxon>Eukaryota</taxon>
        <taxon>Fungi</taxon>
        <taxon>Dikarya</taxon>
        <taxon>Ascomycota</taxon>
        <taxon>Pezizomycotina</taxon>
        <taxon>Dothideomycetes</taxon>
        <taxon>Dothideomycetidae</taxon>
        <taxon>Mycosphaerellales</taxon>
        <taxon>Mycosphaerellaceae</taxon>
        <taxon>Cercospora</taxon>
    </lineage>
</organism>
<gene>
    <name evidence="5" type="ORF">CB0940_00283</name>
    <name evidence="6" type="ORF">RHO25_000294</name>
</gene>
<evidence type="ECO:0000256" key="1">
    <source>
        <dbReference type="ARBA" id="ARBA00022737"/>
    </source>
</evidence>
<dbReference type="Pfam" id="PF00023">
    <property type="entry name" value="Ank"/>
    <property type="match status" value="1"/>
</dbReference>
<reference evidence="6 8" key="2">
    <citation type="submission" date="2023-09" db="EMBL/GenBank/DDBJ databases">
        <title>Complete-Gapless Cercospora beticola genome.</title>
        <authorList>
            <person name="Wyatt N.A."/>
            <person name="Spanner R.E."/>
            <person name="Bolton M.D."/>
        </authorList>
    </citation>
    <scope>NUCLEOTIDE SEQUENCE [LARGE SCALE GENOMIC DNA]</scope>
    <source>
        <strain evidence="6">Cb09-40</strain>
    </source>
</reference>
<evidence type="ECO:0000259" key="4">
    <source>
        <dbReference type="Pfam" id="PF24883"/>
    </source>
</evidence>
<evidence type="ECO:0000313" key="8">
    <source>
        <dbReference type="Proteomes" id="UP001302367"/>
    </source>
</evidence>
<dbReference type="InterPro" id="IPR056884">
    <property type="entry name" value="NPHP3-like_N"/>
</dbReference>
<dbReference type="InterPro" id="IPR036770">
    <property type="entry name" value="Ankyrin_rpt-contain_sf"/>
</dbReference>
<reference evidence="5 7" key="1">
    <citation type="submission" date="2015-10" db="EMBL/GenBank/DDBJ databases">
        <title>The cercosporin biosynthetic gene cluster was horizontally transferred to several fungal lineages and shown to be expanded in Cercospora beticola based on microsynteny with recipient genomes.</title>
        <authorList>
            <person name="De Jonge R."/>
            <person name="Ebert M.K."/>
            <person name="Suttle J.C."/>
            <person name="Jurick Ii W.M."/>
            <person name="Secor G.A."/>
            <person name="Thomma B.P."/>
            <person name="Van De Peer Y."/>
            <person name="Bolton M.D."/>
        </authorList>
    </citation>
    <scope>NUCLEOTIDE SEQUENCE [LARGE SCALE GENOMIC DNA]</scope>
    <source>
        <strain evidence="5 7">09-40</strain>
    </source>
</reference>
<dbReference type="Gene3D" id="3.40.50.300">
    <property type="entry name" value="P-loop containing nucleotide triphosphate hydrolases"/>
    <property type="match status" value="1"/>
</dbReference>
<dbReference type="AlphaFoldDB" id="A0A2G5I712"/>
<accession>A0A2G5I712</accession>
<dbReference type="Pfam" id="PF06985">
    <property type="entry name" value="HET"/>
    <property type="match status" value="1"/>
</dbReference>
<proteinExistence type="predicted"/>
<dbReference type="InterPro" id="IPR010730">
    <property type="entry name" value="HET"/>
</dbReference>
<dbReference type="EMBL" id="CP134184">
    <property type="protein sequence ID" value="WPA95691.1"/>
    <property type="molecule type" value="Genomic_DNA"/>
</dbReference>
<name>A0A2G5I712_CERBT</name>
<feature type="domain" description="Nephrocystin 3-like N-terminal" evidence="4">
    <location>
        <begin position="295"/>
        <end position="458"/>
    </location>
</feature>
<dbReference type="OrthoDB" id="1577640at2759"/>
<sequence length="808" mass="92219">MRLLNIETFQFTSFRENNRPKYVILSHRWVEDHEVTLQDVQEGKNTHFSGYEKIVQFSGFVKEHMPGIEWLWVDTCCINKDNSAELSESLNLMFDWYHNAEMCIAYLADVSNDIESQKPDAHQVDGKNSNVEEHFAQSEWFRRGWTLQELLAPPTVIFVDRTWKIIGNKGASTNGSSAKFAGEGLESITTEITGIPEHVLRDYDTCNKFSPNVKMDWMIGRATTRAEDKAYALFGILGIAPGANYGEKYEGAKHRLDMALEHKEGAKRFQSIVDWLSPPDPWTNHNSARQLQDPGSGDWLLNSDPYENWKTASDRILWLHGKAGCGKTVLCSTAIEEVKTYCGGRPHAGYAVFYFTFSDSRKQQLVDLLRSLVAQLGWKGPALSLLQQAHDRPNRSPLGLRELEGIVASCFIAYDELFLLLDALDECPEDNDTRHDVFKWLGSVSRGNRTVKVLATSREVPDIEKGMTKLHATSMPIASDPVNEDIRRYTVSQLEEDHRLSRLDRKTKQLIEDTITNKADGMFRWAYCQLQELKKLKSTKPSSVRKALYDLPQTLDETYERILVSISDDYHRDAVAMLRLLAFCKSPPTLDELAEITIIDWSGDGHVDTEDRPGLEDPLEILPGLVTVYQAKEWNSDQREHTVKARVRLAHFSVQEYLESTRISQSRANAFHLEKGRDHRILNHSCLAYLDYYSGCDERLSEKRDLETFPLLEYTAKSWYYHSPLQQPPDVARELRFLSDQRIVEHWLMVENMEWGTGLEVVVHELLKCKADPNVKGGFYGNALQAACLIGYERIVQILLDAGADVNA</sequence>
<dbReference type="SUPFAM" id="SSF48403">
    <property type="entry name" value="Ankyrin repeat"/>
    <property type="match status" value="1"/>
</dbReference>
<dbReference type="PANTHER" id="PTHR10622">
    <property type="entry name" value="HET DOMAIN-CONTAINING PROTEIN"/>
    <property type="match status" value="1"/>
</dbReference>
<dbReference type="Gene3D" id="1.25.40.20">
    <property type="entry name" value="Ankyrin repeat-containing domain"/>
    <property type="match status" value="1"/>
</dbReference>
<keyword evidence="8" id="KW-1185">Reference proteome</keyword>
<dbReference type="PANTHER" id="PTHR10622:SF13">
    <property type="entry name" value="NACHT DOMAIN-CONTAINING PROTEIN"/>
    <property type="match status" value="1"/>
</dbReference>